<feature type="domain" description="BCNT-C" evidence="13">
    <location>
        <begin position="124"/>
        <end position="204"/>
    </location>
</feature>
<dbReference type="GO" id="GO:0006108">
    <property type="term" value="P:malate metabolic process"/>
    <property type="evidence" value="ECO:0007669"/>
    <property type="project" value="InterPro"/>
</dbReference>
<keyword evidence="6" id="KW-0816">Tricarboxylic acid cycle</keyword>
<evidence type="ECO:0000256" key="6">
    <source>
        <dbReference type="ARBA" id="ARBA00022532"/>
    </source>
</evidence>
<dbReference type="InterPro" id="IPR036899">
    <property type="entry name" value="Ribosomal_uL13_sf"/>
</dbReference>
<keyword evidence="10" id="KW-0687">Ribonucleoprotein</keyword>
<dbReference type="NCBIfam" id="TIGR01772">
    <property type="entry name" value="MDH_euk_gproteo"/>
    <property type="match status" value="1"/>
</dbReference>
<proteinExistence type="inferred from homology"/>
<comment type="similarity">
    <text evidence="1">Belongs to the universal ribosomal protein uL13 family.</text>
</comment>
<evidence type="ECO:0000256" key="12">
    <source>
        <dbReference type="SAM" id="MobiDB-lite"/>
    </source>
</evidence>
<dbReference type="FunFam" id="3.90.110.10:FF:000001">
    <property type="entry name" value="Malate dehydrogenase"/>
    <property type="match status" value="1"/>
</dbReference>
<gene>
    <name evidence="14" type="ORF">M514_02872</name>
</gene>
<dbReference type="Pfam" id="PF00056">
    <property type="entry name" value="Ldh_1_N"/>
    <property type="match status" value="1"/>
</dbReference>
<dbReference type="PANTHER" id="PTHR11540">
    <property type="entry name" value="MALATE AND LACTATE DEHYDROGENASE"/>
    <property type="match status" value="1"/>
</dbReference>
<dbReference type="GO" id="GO:0005840">
    <property type="term" value="C:ribosome"/>
    <property type="evidence" value="ECO:0007669"/>
    <property type="project" value="UniProtKB-KW"/>
</dbReference>
<name>A0A085NAX5_9BILA</name>
<evidence type="ECO:0000256" key="9">
    <source>
        <dbReference type="ARBA" id="ARBA00023027"/>
    </source>
</evidence>
<dbReference type="InterPro" id="IPR036291">
    <property type="entry name" value="NAD(P)-bd_dom_sf"/>
</dbReference>
<evidence type="ECO:0000313" key="14">
    <source>
        <dbReference type="EMBL" id="KFD66621.1"/>
    </source>
</evidence>
<evidence type="ECO:0000256" key="10">
    <source>
        <dbReference type="ARBA" id="ARBA00023274"/>
    </source>
</evidence>
<feature type="region of interest" description="Disordered" evidence="12">
    <location>
        <begin position="65"/>
        <end position="84"/>
    </location>
</feature>
<feature type="non-terminal residue" evidence="14">
    <location>
        <position position="1"/>
    </location>
</feature>
<keyword evidence="7" id="KW-0689">Ribosomal protein</keyword>
<dbReference type="AlphaFoldDB" id="A0A085NAX5"/>
<evidence type="ECO:0000256" key="8">
    <source>
        <dbReference type="ARBA" id="ARBA00023002"/>
    </source>
</evidence>
<evidence type="ECO:0000256" key="2">
    <source>
        <dbReference type="ARBA" id="ARBA00008824"/>
    </source>
</evidence>
<evidence type="ECO:0000259" key="13">
    <source>
        <dbReference type="PROSITE" id="PS51279"/>
    </source>
</evidence>
<comment type="subunit">
    <text evidence="3">Homodimer.</text>
</comment>
<dbReference type="GO" id="GO:0005739">
    <property type="term" value="C:mitochondrion"/>
    <property type="evidence" value="ECO:0007669"/>
    <property type="project" value="TreeGrafter"/>
</dbReference>
<dbReference type="InterPro" id="IPR005822">
    <property type="entry name" value="Ribosomal_uL13"/>
</dbReference>
<feature type="region of interest" description="Disordered" evidence="12">
    <location>
        <begin position="1"/>
        <end position="47"/>
    </location>
</feature>
<comment type="catalytic activity">
    <reaction evidence="11">
        <text>(S)-malate + NAD(+) = oxaloacetate + NADH + H(+)</text>
        <dbReference type="Rhea" id="RHEA:21432"/>
        <dbReference type="ChEBI" id="CHEBI:15378"/>
        <dbReference type="ChEBI" id="CHEBI:15589"/>
        <dbReference type="ChEBI" id="CHEBI:16452"/>
        <dbReference type="ChEBI" id="CHEBI:57540"/>
        <dbReference type="ChEBI" id="CHEBI:57945"/>
        <dbReference type="EC" id="1.1.1.37"/>
    </reaction>
</comment>
<dbReference type="Pfam" id="PF00572">
    <property type="entry name" value="Ribosomal_L13"/>
    <property type="match status" value="1"/>
</dbReference>
<dbReference type="GO" id="GO:0006099">
    <property type="term" value="P:tricarboxylic acid cycle"/>
    <property type="evidence" value="ECO:0007669"/>
    <property type="project" value="UniProtKB-KW"/>
</dbReference>
<dbReference type="InterPro" id="IPR011421">
    <property type="entry name" value="BCNT-C"/>
</dbReference>
<dbReference type="Gene3D" id="3.40.50.720">
    <property type="entry name" value="NAD(P)-binding Rossmann-like Domain"/>
    <property type="match status" value="1"/>
</dbReference>
<dbReference type="FunFam" id="3.40.50.720:FF:000013">
    <property type="entry name" value="Malate dehydrogenase"/>
    <property type="match status" value="1"/>
</dbReference>
<sequence>HREQLEDKEFDSDEDEDDSDYEPSEDSEEVSDEEDEDEEQKKEFDVEAFNRSKKLWDQCTSKTVIPKTNLDSDSQDAQPASIGSSASRAIARKFDESNEIPLKVKIQADPIASSVSGSNLKPMPAKPRGISASLGKIGEKRKVSILESSRLQWDTFKEETGIQDELEAHNRSKNSYLDKQDFLARTDYKEYMIMRDKRASGGIGQPMSLLLKVCPLISHLSLYDLVKTVGVGADLSHISTPAKVSAHNGPENLQSALEGADVILIPAGIPRKPGMTRDDLFNVNASIVRDLIEGVAEHAPNAIICIISNPVNSTVPIAAQVLKKKGVYDPKRLFGVTTLDLVRASTFIAELKSLDVRAVNCPVVGGHSGITIIPVLSNCKPSVTFEPEEAKRLTERIQNAGTEVVKAKEGSGSATLSMAYAGMRFAHSVLEALNGKEGIIECALVDSDIVPGVSFMATPIMLGKNGLERNCGLPQLNTFEQDLLEHALPELKKNIERAVLLELFLWESMHGMSSFQRVQQWLTYTRQWHLLDAKWQDPELLAKKIAIVLRGMNKPIFHHRADCGDHVIVYNCRHIALRGFDWKRRDYYFDNRYPRGKASIPAFEIHKVDPCRIMFLEVYSALGGVFNLETRRRNIERLHLLADDVLPEHLLKNVSNQLEQVMRVPKRYDEYTAEERRKIPALFDWPKEFTLTEMEEEKTEEEKKPKP</sequence>
<dbReference type="GO" id="GO:0003735">
    <property type="term" value="F:structural constituent of ribosome"/>
    <property type="evidence" value="ECO:0007669"/>
    <property type="project" value="InterPro"/>
</dbReference>
<dbReference type="Gene3D" id="3.90.110.10">
    <property type="entry name" value="Lactate dehydrogenase/glycoside hydrolase, family 4, C-terminal"/>
    <property type="match status" value="1"/>
</dbReference>
<protein>
    <recommendedName>
        <fullName evidence="5">Malate dehydrogenase, mitochondrial</fullName>
        <ecNumber evidence="4">1.1.1.37</ecNumber>
    </recommendedName>
</protein>
<evidence type="ECO:0000256" key="4">
    <source>
        <dbReference type="ARBA" id="ARBA00012995"/>
    </source>
</evidence>
<dbReference type="InterPro" id="IPR015955">
    <property type="entry name" value="Lactate_DH/Glyco_Ohase_4_C"/>
</dbReference>
<organism evidence="14">
    <name type="scientific">Trichuris suis</name>
    <name type="common">pig whipworm</name>
    <dbReference type="NCBI Taxonomy" id="68888"/>
    <lineage>
        <taxon>Eukaryota</taxon>
        <taxon>Metazoa</taxon>
        <taxon>Ecdysozoa</taxon>
        <taxon>Nematoda</taxon>
        <taxon>Enoplea</taxon>
        <taxon>Dorylaimia</taxon>
        <taxon>Trichinellida</taxon>
        <taxon>Trichuridae</taxon>
        <taxon>Trichuris</taxon>
    </lineage>
</organism>
<dbReference type="InterPro" id="IPR022383">
    <property type="entry name" value="Lactate/malate_DH_C"/>
</dbReference>
<reference evidence="14" key="1">
    <citation type="journal article" date="2014" name="Nat. Genet.">
        <title>Genome and transcriptome of the porcine whipworm Trichuris suis.</title>
        <authorList>
            <person name="Jex A.R."/>
            <person name="Nejsum P."/>
            <person name="Schwarz E.M."/>
            <person name="Hu L."/>
            <person name="Young N.D."/>
            <person name="Hall R.S."/>
            <person name="Korhonen P.K."/>
            <person name="Liao S."/>
            <person name="Thamsborg S."/>
            <person name="Xia J."/>
            <person name="Xu P."/>
            <person name="Wang S."/>
            <person name="Scheerlinck J.P."/>
            <person name="Hofmann A."/>
            <person name="Sternberg P.W."/>
            <person name="Wang J."/>
            <person name="Gasser R.B."/>
        </authorList>
    </citation>
    <scope>NUCLEOTIDE SEQUENCE [LARGE SCALE GENOMIC DNA]</scope>
    <source>
        <strain evidence="14">DCEP-RM93F</strain>
    </source>
</reference>
<dbReference type="HAMAP" id="MF_01366">
    <property type="entry name" value="Ribosomal_uL13"/>
    <property type="match status" value="1"/>
</dbReference>
<evidence type="ECO:0000256" key="11">
    <source>
        <dbReference type="ARBA" id="ARBA00048313"/>
    </source>
</evidence>
<dbReference type="SUPFAM" id="SSF56327">
    <property type="entry name" value="LDH C-terminal domain-like"/>
    <property type="match status" value="1"/>
</dbReference>
<dbReference type="CDD" id="cd00392">
    <property type="entry name" value="Ribosomal_L13"/>
    <property type="match status" value="1"/>
</dbReference>
<dbReference type="Gene3D" id="3.90.1180.10">
    <property type="entry name" value="Ribosomal protein L13"/>
    <property type="match status" value="1"/>
</dbReference>
<evidence type="ECO:0000256" key="1">
    <source>
        <dbReference type="ARBA" id="ARBA00006227"/>
    </source>
</evidence>
<dbReference type="CDD" id="cd01337">
    <property type="entry name" value="MDH_glyoxysomal_mitochondrial"/>
    <property type="match status" value="1"/>
</dbReference>
<dbReference type="GO" id="GO:0006412">
    <property type="term" value="P:translation"/>
    <property type="evidence" value="ECO:0007669"/>
    <property type="project" value="InterPro"/>
</dbReference>
<dbReference type="InterPro" id="IPR001252">
    <property type="entry name" value="Malate_DH_AS"/>
</dbReference>
<dbReference type="Proteomes" id="UP000030758">
    <property type="component" value="Unassembled WGS sequence"/>
</dbReference>
<dbReference type="EC" id="1.1.1.37" evidence="4"/>
<dbReference type="GO" id="GO:1990904">
    <property type="term" value="C:ribonucleoprotein complex"/>
    <property type="evidence" value="ECO:0007669"/>
    <property type="project" value="UniProtKB-KW"/>
</dbReference>
<dbReference type="GO" id="GO:0030060">
    <property type="term" value="F:L-malate dehydrogenase (NAD+) activity"/>
    <property type="evidence" value="ECO:0007669"/>
    <property type="project" value="UniProtKB-EC"/>
</dbReference>
<keyword evidence="9" id="KW-0520">NAD</keyword>
<dbReference type="EMBL" id="KL367522">
    <property type="protein sequence ID" value="KFD66621.1"/>
    <property type="molecule type" value="Genomic_DNA"/>
</dbReference>
<dbReference type="Pfam" id="PF02866">
    <property type="entry name" value="Ldh_1_C"/>
    <property type="match status" value="1"/>
</dbReference>
<evidence type="ECO:0000256" key="3">
    <source>
        <dbReference type="ARBA" id="ARBA00011738"/>
    </source>
</evidence>
<keyword evidence="8" id="KW-0560">Oxidoreductase</keyword>
<feature type="compositionally biased region" description="Polar residues" evidence="12">
    <location>
        <begin position="69"/>
        <end position="78"/>
    </location>
</feature>
<dbReference type="PROSITE" id="PS51279">
    <property type="entry name" value="BCNT_C"/>
    <property type="match status" value="1"/>
</dbReference>
<dbReference type="PANTHER" id="PTHR11540:SF16">
    <property type="entry name" value="MALATE DEHYDROGENASE, MITOCHONDRIAL"/>
    <property type="match status" value="1"/>
</dbReference>
<comment type="similarity">
    <text evidence="2">Belongs to the LDH/MDH superfamily. MDH type 1 family.</text>
</comment>
<feature type="compositionally biased region" description="Acidic residues" evidence="12">
    <location>
        <begin position="8"/>
        <end position="38"/>
    </location>
</feature>
<evidence type="ECO:0000256" key="5">
    <source>
        <dbReference type="ARBA" id="ARBA00016075"/>
    </source>
</evidence>
<dbReference type="PROSITE" id="PS00068">
    <property type="entry name" value="MDH"/>
    <property type="match status" value="1"/>
</dbReference>
<dbReference type="SUPFAM" id="SSF51735">
    <property type="entry name" value="NAD(P)-binding Rossmann-fold domains"/>
    <property type="match status" value="1"/>
</dbReference>
<dbReference type="InterPro" id="IPR001236">
    <property type="entry name" value="Lactate/malate_DH_N"/>
</dbReference>
<dbReference type="InterPro" id="IPR010097">
    <property type="entry name" value="Malate_DH_type1"/>
</dbReference>
<dbReference type="SUPFAM" id="SSF52161">
    <property type="entry name" value="Ribosomal protein L13"/>
    <property type="match status" value="1"/>
</dbReference>
<accession>A0A085NAX5</accession>
<evidence type="ECO:0000256" key="7">
    <source>
        <dbReference type="ARBA" id="ARBA00022980"/>
    </source>
</evidence>